<keyword evidence="8" id="KW-1185">Reference proteome</keyword>
<evidence type="ECO:0000256" key="4">
    <source>
        <dbReference type="ARBA" id="ARBA00023242"/>
    </source>
</evidence>
<evidence type="ECO:0000256" key="2">
    <source>
        <dbReference type="ARBA" id="ARBA00022723"/>
    </source>
</evidence>
<evidence type="ECO:0000256" key="3">
    <source>
        <dbReference type="ARBA" id="ARBA00023125"/>
    </source>
</evidence>
<dbReference type="PANTHER" id="PTHR46910:SF3">
    <property type="entry name" value="HALOTOLERANCE PROTEIN 9-RELATED"/>
    <property type="match status" value="1"/>
</dbReference>
<dbReference type="KEGG" id="ccac:CcaHIS019_0307570"/>
<dbReference type="GO" id="GO:0008270">
    <property type="term" value="F:zinc ion binding"/>
    <property type="evidence" value="ECO:0007669"/>
    <property type="project" value="InterPro"/>
</dbReference>
<keyword evidence="2" id="KW-0479">Metal-binding</keyword>
<protein>
    <recommendedName>
        <fullName evidence="6">Zn(2)-C6 fungal-type domain-containing protein</fullName>
    </recommendedName>
</protein>
<dbReference type="Gene3D" id="4.10.240.10">
    <property type="entry name" value="Zn(2)-C6 fungal-type DNA-binding domain"/>
    <property type="match status" value="1"/>
</dbReference>
<name>A0AA48I7F9_9TREE</name>
<feature type="compositionally biased region" description="Basic residues" evidence="5">
    <location>
        <begin position="67"/>
        <end position="82"/>
    </location>
</feature>
<evidence type="ECO:0000259" key="6">
    <source>
        <dbReference type="PROSITE" id="PS50048"/>
    </source>
</evidence>
<dbReference type="AlphaFoldDB" id="A0AA48I7F9"/>
<dbReference type="EMBL" id="AP028214">
    <property type="protein sequence ID" value="BEI90687.1"/>
    <property type="molecule type" value="Genomic_DNA"/>
</dbReference>
<proteinExistence type="predicted"/>
<feature type="region of interest" description="Disordered" evidence="5">
    <location>
        <begin position="67"/>
        <end position="95"/>
    </location>
</feature>
<dbReference type="PROSITE" id="PS00463">
    <property type="entry name" value="ZN2_CY6_FUNGAL_1"/>
    <property type="match status" value="1"/>
</dbReference>
<evidence type="ECO:0000256" key="1">
    <source>
        <dbReference type="ARBA" id="ARBA00004123"/>
    </source>
</evidence>
<dbReference type="SUPFAM" id="SSF57701">
    <property type="entry name" value="Zn2/Cys6 DNA-binding domain"/>
    <property type="match status" value="1"/>
</dbReference>
<dbReference type="PROSITE" id="PS50048">
    <property type="entry name" value="ZN2_CY6_FUNGAL_2"/>
    <property type="match status" value="1"/>
</dbReference>
<feature type="domain" description="Zn(2)-C6 fungal-type" evidence="6">
    <location>
        <begin position="32"/>
        <end position="63"/>
    </location>
</feature>
<dbReference type="InterPro" id="IPR001138">
    <property type="entry name" value="Zn2Cys6_DnaBD"/>
</dbReference>
<dbReference type="GO" id="GO:0005634">
    <property type="term" value="C:nucleus"/>
    <property type="evidence" value="ECO:0007669"/>
    <property type="project" value="UniProtKB-SubCell"/>
</dbReference>
<keyword evidence="3" id="KW-0238">DNA-binding</keyword>
<dbReference type="GO" id="GO:0003677">
    <property type="term" value="F:DNA binding"/>
    <property type="evidence" value="ECO:0007669"/>
    <property type="project" value="UniProtKB-KW"/>
</dbReference>
<feature type="compositionally biased region" description="Polar residues" evidence="5">
    <location>
        <begin position="1"/>
        <end position="18"/>
    </location>
</feature>
<feature type="region of interest" description="Disordered" evidence="5">
    <location>
        <begin position="1"/>
        <end position="31"/>
    </location>
</feature>
<dbReference type="PANTHER" id="PTHR46910">
    <property type="entry name" value="TRANSCRIPTION FACTOR PDR1"/>
    <property type="match status" value="1"/>
</dbReference>
<dbReference type="SMART" id="SM00066">
    <property type="entry name" value="GAL4"/>
    <property type="match status" value="1"/>
</dbReference>
<comment type="subcellular location">
    <subcellularLocation>
        <location evidence="1">Nucleus</location>
    </subcellularLocation>
</comment>
<organism evidence="7 8">
    <name type="scientific">Cutaneotrichosporon cavernicola</name>
    <dbReference type="NCBI Taxonomy" id="279322"/>
    <lineage>
        <taxon>Eukaryota</taxon>
        <taxon>Fungi</taxon>
        <taxon>Dikarya</taxon>
        <taxon>Basidiomycota</taxon>
        <taxon>Agaricomycotina</taxon>
        <taxon>Tremellomycetes</taxon>
        <taxon>Trichosporonales</taxon>
        <taxon>Trichosporonaceae</taxon>
        <taxon>Cutaneotrichosporon</taxon>
    </lineage>
</organism>
<keyword evidence="4" id="KW-0539">Nucleus</keyword>
<sequence length="558" mass="61709">MASPTTSFSLGASPTNPAVSPPGEFRRRSSKACEHCRAKRTRCSGTSPCEACVALGLGDGCYVRDKARPRRAPAASKRRKKSSSPNGIGPRPGEAHAHFVRDVELAIDSWLESTGNSERLSLPGPSRLSSFTATALPADRSDLAVLEDRLLVSYRAVQHFEFLSPSRVADLYARHRDLPESLVPDQRALLASVLCLGRLSELSFELTKEGGNRMRPIAPGEAREDVTYFRMALGHLDAFGAASCTALCALHCLHLFAQIIGGPEDTRELLGAMAWQARELGLHRRETAAAYPAADRVGQLFFSTMYKDTWFATLVDAPPFTRWGEYDYDPSVSTDVPQTQGILSRLAVLESELLSQIHSGRVDTTTPDFVLSTESRWWPLMRECGDERNDRLLASIHPYADIRFNWIRLLLRAPCLSHPTLGASSTPIVARSLSRILHTYASLAATDLFHPCYAQLRRIVTCGQLLVLCHTARELGRHEAEELFAVFLGLVKEHRGKFDFIPQLIASFESVGELLGLVIPAAPQPAARFSVDLPIMFDYSLPTWFDTFYEPHLAPEPI</sequence>
<dbReference type="Pfam" id="PF00172">
    <property type="entry name" value="Zn_clus"/>
    <property type="match status" value="1"/>
</dbReference>
<dbReference type="GO" id="GO:0000981">
    <property type="term" value="F:DNA-binding transcription factor activity, RNA polymerase II-specific"/>
    <property type="evidence" value="ECO:0007669"/>
    <property type="project" value="InterPro"/>
</dbReference>
<reference evidence="7" key="1">
    <citation type="journal article" date="2023" name="BMC Genomics">
        <title>Chromosome-level genome assemblies of Cutaneotrichosporon spp. (Trichosporonales, Basidiomycota) reveal imbalanced evolution between nucleotide sequences and chromosome synteny.</title>
        <authorList>
            <person name="Kobayashi Y."/>
            <person name="Kayamori A."/>
            <person name="Aoki K."/>
            <person name="Shiwa Y."/>
            <person name="Matsutani M."/>
            <person name="Fujita N."/>
            <person name="Sugita T."/>
            <person name="Iwasaki W."/>
            <person name="Tanaka N."/>
            <person name="Takashima M."/>
        </authorList>
    </citation>
    <scope>NUCLEOTIDE SEQUENCE</scope>
    <source>
        <strain evidence="7">HIS019</strain>
    </source>
</reference>
<dbReference type="InterPro" id="IPR050987">
    <property type="entry name" value="AtrR-like"/>
</dbReference>
<evidence type="ECO:0000256" key="5">
    <source>
        <dbReference type="SAM" id="MobiDB-lite"/>
    </source>
</evidence>
<dbReference type="CDD" id="cd00067">
    <property type="entry name" value="GAL4"/>
    <property type="match status" value="1"/>
</dbReference>
<accession>A0AA48I7F9</accession>
<evidence type="ECO:0000313" key="7">
    <source>
        <dbReference type="EMBL" id="BEI90687.1"/>
    </source>
</evidence>
<dbReference type="GeneID" id="85494557"/>
<evidence type="ECO:0000313" key="8">
    <source>
        <dbReference type="Proteomes" id="UP001233271"/>
    </source>
</evidence>
<gene>
    <name evidence="7" type="ORF">CcaverHIS019_0307570</name>
</gene>
<dbReference type="Proteomes" id="UP001233271">
    <property type="component" value="Chromosome 3"/>
</dbReference>
<dbReference type="RefSeq" id="XP_060455952.1">
    <property type="nucleotide sequence ID" value="XM_060599239.1"/>
</dbReference>
<dbReference type="CDD" id="cd12148">
    <property type="entry name" value="fungal_TF_MHR"/>
    <property type="match status" value="1"/>
</dbReference>
<dbReference type="InterPro" id="IPR036864">
    <property type="entry name" value="Zn2-C6_fun-type_DNA-bd_sf"/>
</dbReference>